<dbReference type="Gene3D" id="2.20.110.10">
    <property type="entry name" value="Histone H3 K4-specific methyltransferase SET7/9 N-terminal domain"/>
    <property type="match status" value="1"/>
</dbReference>
<evidence type="ECO:0000313" key="1">
    <source>
        <dbReference type="EMBL" id="SVE30455.1"/>
    </source>
</evidence>
<name>A0A383CFH7_9ZZZZ</name>
<dbReference type="SUPFAM" id="SSF82185">
    <property type="entry name" value="Histone H3 K4-specific methyltransferase SET7/9 N-terminal domain"/>
    <property type="match status" value="1"/>
</dbReference>
<dbReference type="AlphaFoldDB" id="A0A383CFH7"/>
<reference evidence="1" key="1">
    <citation type="submission" date="2018-05" db="EMBL/GenBank/DDBJ databases">
        <authorList>
            <person name="Lanie J.A."/>
            <person name="Ng W.-L."/>
            <person name="Kazmierczak K.M."/>
            <person name="Andrzejewski T.M."/>
            <person name="Davidsen T.M."/>
            <person name="Wayne K.J."/>
            <person name="Tettelin H."/>
            <person name="Glass J.I."/>
            <person name="Rusch D."/>
            <person name="Podicherti R."/>
            <person name="Tsui H.-C.T."/>
            <person name="Winkler M.E."/>
        </authorList>
    </citation>
    <scope>NUCLEOTIDE SEQUENCE</scope>
</reference>
<dbReference type="EMBL" id="UINC01208080">
    <property type="protein sequence ID" value="SVE30455.1"/>
    <property type="molecule type" value="Genomic_DNA"/>
</dbReference>
<protein>
    <submittedName>
        <fullName evidence="1">Uncharacterized protein</fullName>
    </submittedName>
</protein>
<sequence length="201" mass="23113">MRLYHSSLYLLWFIFLPSIVLGQKQFGRIFRENVNPLLLKNVKEDTIKKQVESTIQILIDEKIIDTTITQSDRVPIEPLEKNITTLDTKDSITSIVSTNDPIIKATKKKKTINLNTILPSDSVIIKNGLFYTIDTKQKYVGKIIDKWENGNNKIDIRIKDGLKHGSSKEWFASGQKMKTSVWKSGVIHGYSREWYDNAQAK</sequence>
<feature type="non-terminal residue" evidence="1">
    <location>
        <position position="201"/>
    </location>
</feature>
<proteinExistence type="predicted"/>
<accession>A0A383CFH7</accession>
<gene>
    <name evidence="1" type="ORF">METZ01_LOCUS483309</name>
</gene>
<organism evidence="1">
    <name type="scientific">marine metagenome</name>
    <dbReference type="NCBI Taxonomy" id="408172"/>
    <lineage>
        <taxon>unclassified sequences</taxon>
        <taxon>metagenomes</taxon>
        <taxon>ecological metagenomes</taxon>
    </lineage>
</organism>